<dbReference type="InterPro" id="IPR012336">
    <property type="entry name" value="Thioredoxin-like_fold"/>
</dbReference>
<feature type="domain" description="Thioredoxin-like fold" evidence="1">
    <location>
        <begin position="4"/>
        <end position="60"/>
    </location>
</feature>
<sequence length="64" mass="7095">MAPIVDRVLTELNLDDDFEIIGDIPSIVKAGIMDPPALMINDKIKLVGKVPTFDEVKKAIEEEM</sequence>
<dbReference type="SUPFAM" id="SSF52833">
    <property type="entry name" value="Thioredoxin-like"/>
    <property type="match status" value="1"/>
</dbReference>
<evidence type="ECO:0000259" key="1">
    <source>
        <dbReference type="Pfam" id="PF13192"/>
    </source>
</evidence>
<dbReference type="Pfam" id="PF13192">
    <property type="entry name" value="Thioredoxin_3"/>
    <property type="match status" value="1"/>
</dbReference>
<dbReference type="AlphaFoldDB" id="A0A1T5M554"/>
<dbReference type="InterPro" id="IPR036249">
    <property type="entry name" value="Thioredoxin-like_sf"/>
</dbReference>
<name>A0A1T5M554_9FIRM</name>
<accession>A0A1T5M554</accession>
<dbReference type="RefSeq" id="WP_079493920.1">
    <property type="nucleotide sequence ID" value="NZ_FUZT01000010.1"/>
</dbReference>
<proteinExistence type="predicted"/>
<keyword evidence="3" id="KW-1185">Reference proteome</keyword>
<evidence type="ECO:0000313" key="3">
    <source>
        <dbReference type="Proteomes" id="UP000190285"/>
    </source>
</evidence>
<dbReference type="Proteomes" id="UP000190285">
    <property type="component" value="Unassembled WGS sequence"/>
</dbReference>
<dbReference type="Gene3D" id="3.40.30.10">
    <property type="entry name" value="Glutaredoxin"/>
    <property type="match status" value="1"/>
</dbReference>
<evidence type="ECO:0000313" key="2">
    <source>
        <dbReference type="EMBL" id="SKC83340.1"/>
    </source>
</evidence>
<dbReference type="OrthoDB" id="1955236at2"/>
<protein>
    <submittedName>
        <fullName evidence="2">Thioredoxin domain-containing protein</fullName>
    </submittedName>
</protein>
<gene>
    <name evidence="2" type="ORF">SAMN02194393_03887</name>
</gene>
<organism evidence="2 3">
    <name type="scientific">Maledivibacter halophilus</name>
    <dbReference type="NCBI Taxonomy" id="36842"/>
    <lineage>
        <taxon>Bacteria</taxon>
        <taxon>Bacillati</taxon>
        <taxon>Bacillota</taxon>
        <taxon>Clostridia</taxon>
        <taxon>Peptostreptococcales</taxon>
        <taxon>Caminicellaceae</taxon>
        <taxon>Maledivibacter</taxon>
    </lineage>
</organism>
<reference evidence="2 3" key="1">
    <citation type="submission" date="2017-02" db="EMBL/GenBank/DDBJ databases">
        <authorList>
            <person name="Peterson S.W."/>
        </authorList>
    </citation>
    <scope>NUCLEOTIDE SEQUENCE [LARGE SCALE GENOMIC DNA]</scope>
    <source>
        <strain evidence="2 3">M1</strain>
    </source>
</reference>
<dbReference type="EMBL" id="FUZT01000010">
    <property type="protein sequence ID" value="SKC83340.1"/>
    <property type="molecule type" value="Genomic_DNA"/>
</dbReference>